<feature type="domain" description="RecJ OB" evidence="10">
    <location>
        <begin position="457"/>
        <end position="568"/>
    </location>
</feature>
<dbReference type="Pfam" id="PF02272">
    <property type="entry name" value="DHHA1"/>
    <property type="match status" value="1"/>
</dbReference>
<dbReference type="InterPro" id="IPR001667">
    <property type="entry name" value="DDH_dom"/>
</dbReference>
<evidence type="ECO:0000259" key="10">
    <source>
        <dbReference type="Pfam" id="PF17768"/>
    </source>
</evidence>
<keyword evidence="6" id="KW-0175">Coiled coil</keyword>
<dbReference type="InterPro" id="IPR004610">
    <property type="entry name" value="RecJ"/>
</dbReference>
<comment type="caution">
    <text evidence="11">The sequence shown here is derived from an EMBL/GenBank/DDBJ whole genome shotgun (WGS) entry which is preliminary data.</text>
</comment>
<dbReference type="InterPro" id="IPR018779">
    <property type="entry name" value="RecJ_C"/>
</dbReference>
<sequence>MLRSKTRWRNNQIHTLQEAAQQLATELKLPLLVAQLLVQRGIQTKAEAELFLHGDIPQLHDPFLMEDMKAAVDRLERARVQDEFVRISGDYDADGVSSTSLMILLLTRLGIRHDYYIPNRFTEGYGIGVNAVEQAHADGVDLIVTVDNGIRAHDALHRAKELGLDVIVTDHHEPPEELPEACALLNPRKSSCPYPFKELAGAGVALKLAQAILGDLPNPWFEIAAIGTVADLMPLTDENRIMVRKGLQSMKNTTFPGIQALLKIGGVKVDELSATDIGFAMGPRINAAGRLEDAAPAVELLVADSMDKAEELAKQLDVLNRERQKLVEKISTEALEIIHAQQMEDHPVIVVSGEEWNHGVVGIVASKMLHRFYRPVIILSHDPQTGLTKGSARSIEGFDIHEALNACADLLMHYGGHQAAGGMTLEADRLDAFRERMHQLAESWLSEEDYTPVQEADLEVRLEDVTLTLIEQLQMLAPFGAGNRYPALIVKEAQVEEYRAIGKNENHLKLTLTDQSQDQGQLVKLDAIAFGQAEAIDHIGKHVRLDLLAEPQINEWNGIRKPQLVVQDLCMQAPLVVDWRQRHAHVQVAQRIEQLHREGKLEHAGMVVFSRNEEPKSFWMDTMKQMPLWKLGEQDQLEPVNELARSSRPEQVKEMVLYGVPNSQVQLEEMLERLEQAEKIYLALTMDNHWSCPNRSQFAHIYKCLRTMASWKLDQGMLLKVSKTTGLLQEAVYFAHQVFEELGFIAASEGLEDHYESVDSPVKKELSASRLYQMRVSKEGCMDWLQYETSKQLMSWVLSKLPARPSHPSSHIEQTMEEVS</sequence>
<organism evidence="11 12">
    <name type="scientific">Marinicrinis sediminis</name>
    <dbReference type="NCBI Taxonomy" id="1652465"/>
    <lineage>
        <taxon>Bacteria</taxon>
        <taxon>Bacillati</taxon>
        <taxon>Bacillota</taxon>
        <taxon>Bacilli</taxon>
        <taxon>Bacillales</taxon>
        <taxon>Paenibacillaceae</taxon>
    </lineage>
</organism>
<name>A0ABW5R6S4_9BACL</name>
<dbReference type="SUPFAM" id="SSF64182">
    <property type="entry name" value="DHH phosphoesterases"/>
    <property type="match status" value="1"/>
</dbReference>
<proteinExistence type="inferred from homology"/>
<evidence type="ECO:0000313" key="12">
    <source>
        <dbReference type="Proteomes" id="UP001597497"/>
    </source>
</evidence>
<keyword evidence="3" id="KW-0540">Nuclease</keyword>
<dbReference type="NCBIfam" id="TIGR00644">
    <property type="entry name" value="recJ"/>
    <property type="match status" value="1"/>
</dbReference>
<evidence type="ECO:0000256" key="2">
    <source>
        <dbReference type="ARBA" id="ARBA00019841"/>
    </source>
</evidence>
<evidence type="ECO:0000256" key="6">
    <source>
        <dbReference type="SAM" id="Coils"/>
    </source>
</evidence>
<dbReference type="PANTHER" id="PTHR30255:SF2">
    <property type="entry name" value="SINGLE-STRANDED-DNA-SPECIFIC EXONUCLEASE RECJ"/>
    <property type="match status" value="1"/>
</dbReference>
<evidence type="ECO:0000259" key="7">
    <source>
        <dbReference type="Pfam" id="PF01368"/>
    </source>
</evidence>
<dbReference type="Pfam" id="PF01368">
    <property type="entry name" value="DHH"/>
    <property type="match status" value="1"/>
</dbReference>
<feature type="coiled-coil region" evidence="6">
    <location>
        <begin position="302"/>
        <end position="329"/>
    </location>
</feature>
<gene>
    <name evidence="11" type="primary">recJ</name>
    <name evidence="11" type="ORF">ACFSUC_02345</name>
</gene>
<dbReference type="InterPro" id="IPR051673">
    <property type="entry name" value="SSDNA_exonuclease_RecJ"/>
</dbReference>
<accession>A0ABW5R6S4</accession>
<reference evidence="12" key="1">
    <citation type="journal article" date="2019" name="Int. J. Syst. Evol. Microbiol.">
        <title>The Global Catalogue of Microorganisms (GCM) 10K type strain sequencing project: providing services to taxonomists for standard genome sequencing and annotation.</title>
        <authorList>
            <consortium name="The Broad Institute Genomics Platform"/>
            <consortium name="The Broad Institute Genome Sequencing Center for Infectious Disease"/>
            <person name="Wu L."/>
            <person name="Ma J."/>
        </authorList>
    </citation>
    <scope>NUCLEOTIDE SEQUENCE [LARGE SCALE GENOMIC DNA]</scope>
    <source>
        <strain evidence="12">KCTC 33676</strain>
    </source>
</reference>
<dbReference type="Pfam" id="PF10141">
    <property type="entry name" value="ssDNA-exonuc_C"/>
    <property type="match status" value="1"/>
</dbReference>
<dbReference type="Proteomes" id="UP001597497">
    <property type="component" value="Unassembled WGS sequence"/>
</dbReference>
<dbReference type="Gene3D" id="3.10.310.30">
    <property type="match status" value="1"/>
</dbReference>
<comment type="similarity">
    <text evidence="1">Belongs to the RecJ family.</text>
</comment>
<dbReference type="InterPro" id="IPR038763">
    <property type="entry name" value="DHH_sf"/>
</dbReference>
<protein>
    <recommendedName>
        <fullName evidence="2">Single-stranded-DNA-specific exonuclease RecJ</fullName>
    </recommendedName>
</protein>
<evidence type="ECO:0000256" key="1">
    <source>
        <dbReference type="ARBA" id="ARBA00005915"/>
    </source>
</evidence>
<evidence type="ECO:0000256" key="5">
    <source>
        <dbReference type="ARBA" id="ARBA00022839"/>
    </source>
</evidence>
<feature type="domain" description="DHHA1" evidence="8">
    <location>
        <begin position="347"/>
        <end position="441"/>
    </location>
</feature>
<evidence type="ECO:0000259" key="9">
    <source>
        <dbReference type="Pfam" id="PF10141"/>
    </source>
</evidence>
<evidence type="ECO:0000256" key="3">
    <source>
        <dbReference type="ARBA" id="ARBA00022722"/>
    </source>
</evidence>
<dbReference type="Gene3D" id="3.90.1640.30">
    <property type="match status" value="1"/>
</dbReference>
<feature type="domain" description="DDH" evidence="7">
    <location>
        <begin position="85"/>
        <end position="228"/>
    </location>
</feature>
<keyword evidence="5 11" id="KW-0269">Exonuclease</keyword>
<keyword evidence="12" id="KW-1185">Reference proteome</keyword>
<dbReference type="InterPro" id="IPR003156">
    <property type="entry name" value="DHHA1_dom"/>
</dbReference>
<evidence type="ECO:0000256" key="4">
    <source>
        <dbReference type="ARBA" id="ARBA00022801"/>
    </source>
</evidence>
<evidence type="ECO:0000259" key="8">
    <source>
        <dbReference type="Pfam" id="PF02272"/>
    </source>
</evidence>
<dbReference type="PANTHER" id="PTHR30255">
    <property type="entry name" value="SINGLE-STRANDED-DNA-SPECIFIC EXONUCLEASE RECJ"/>
    <property type="match status" value="1"/>
</dbReference>
<feature type="domain" description="Single-stranded-DNA-specific exonuclease RecJ C-terminal" evidence="9">
    <location>
        <begin position="578"/>
        <end position="797"/>
    </location>
</feature>
<keyword evidence="4" id="KW-0378">Hydrolase</keyword>
<dbReference type="InterPro" id="IPR041122">
    <property type="entry name" value="RecJ_OB"/>
</dbReference>
<dbReference type="RefSeq" id="WP_379927829.1">
    <property type="nucleotide sequence ID" value="NZ_JBHUMM010000002.1"/>
</dbReference>
<dbReference type="Pfam" id="PF17768">
    <property type="entry name" value="RecJ_OB"/>
    <property type="match status" value="1"/>
</dbReference>
<evidence type="ECO:0000313" key="11">
    <source>
        <dbReference type="EMBL" id="MFD2670446.1"/>
    </source>
</evidence>
<feature type="coiled-coil region" evidence="6">
    <location>
        <begin position="660"/>
        <end position="687"/>
    </location>
</feature>
<dbReference type="EMBL" id="JBHUMM010000002">
    <property type="protein sequence ID" value="MFD2670446.1"/>
    <property type="molecule type" value="Genomic_DNA"/>
</dbReference>
<dbReference type="GO" id="GO:0004527">
    <property type="term" value="F:exonuclease activity"/>
    <property type="evidence" value="ECO:0007669"/>
    <property type="project" value="UniProtKB-KW"/>
</dbReference>